<organism evidence="2 3">
    <name type="scientific">Chitinophaga arvensicola</name>
    <dbReference type="NCBI Taxonomy" id="29529"/>
    <lineage>
        <taxon>Bacteria</taxon>
        <taxon>Pseudomonadati</taxon>
        <taxon>Bacteroidota</taxon>
        <taxon>Chitinophagia</taxon>
        <taxon>Chitinophagales</taxon>
        <taxon>Chitinophagaceae</taxon>
        <taxon>Chitinophaga</taxon>
    </lineage>
</organism>
<dbReference type="OrthoDB" id="2149806at2"/>
<evidence type="ECO:0000313" key="3">
    <source>
        <dbReference type="Proteomes" id="UP000199310"/>
    </source>
</evidence>
<proteinExistence type="predicted"/>
<reference evidence="3" key="1">
    <citation type="submission" date="2016-10" db="EMBL/GenBank/DDBJ databases">
        <authorList>
            <person name="Varghese N."/>
            <person name="Submissions S."/>
        </authorList>
    </citation>
    <scope>NUCLEOTIDE SEQUENCE [LARGE SCALE GENOMIC DNA]</scope>
    <source>
        <strain evidence="3">DSM 3695</strain>
    </source>
</reference>
<dbReference type="STRING" id="29529.SAMN04488122_5065"/>
<feature type="domain" description="NAD(P)-binding" evidence="1">
    <location>
        <begin position="7"/>
        <end position="149"/>
    </location>
</feature>
<dbReference type="Proteomes" id="UP000199310">
    <property type="component" value="Unassembled WGS sequence"/>
</dbReference>
<dbReference type="RefSeq" id="WP_089899502.1">
    <property type="nucleotide sequence ID" value="NZ_FOJG01000002.1"/>
</dbReference>
<keyword evidence="3" id="KW-1185">Reference proteome</keyword>
<name>A0A1I0S975_9BACT</name>
<dbReference type="Gene3D" id="3.40.50.720">
    <property type="entry name" value="NAD(P)-binding Rossmann-like Domain"/>
    <property type="match status" value="1"/>
</dbReference>
<evidence type="ECO:0000259" key="1">
    <source>
        <dbReference type="Pfam" id="PF13460"/>
    </source>
</evidence>
<dbReference type="PANTHER" id="PTHR43162:SF1">
    <property type="entry name" value="PRESTALK A DIFFERENTIATION PROTEIN A"/>
    <property type="match status" value="1"/>
</dbReference>
<dbReference type="AlphaFoldDB" id="A0A1I0S975"/>
<dbReference type="EMBL" id="FOJG01000002">
    <property type="protein sequence ID" value="SEW52729.1"/>
    <property type="molecule type" value="Genomic_DNA"/>
</dbReference>
<dbReference type="InterPro" id="IPR016040">
    <property type="entry name" value="NAD(P)-bd_dom"/>
</dbReference>
<dbReference type="Gene3D" id="3.90.25.10">
    <property type="entry name" value="UDP-galactose 4-epimerase, domain 1"/>
    <property type="match status" value="1"/>
</dbReference>
<dbReference type="InterPro" id="IPR036291">
    <property type="entry name" value="NAD(P)-bd_dom_sf"/>
</dbReference>
<sequence length="292" mass="31303">MKVIITGSLGHIGKPLAEDLIQKGHAVTVISSKIEKQKDIEALGASAAIGSLEDVEFLAATFAKADALFAMVPPNFSEVDQMAYYRRIAGNYATVLPHTTIKQVVHLSSYGAHLDRGTGFILGAHYAEGILNTLSDLAITHLRPGYFYYNLYAFTEMIKTAGFIGANYGGEDKMMLVAPADIAVAAAEELTTAASSRKIRYVVSEEQTPDEIARILGAAIGKPDLNWVTFTNEQALAGLEQRGVPAHVAEKLVELGASIHNGALVSDYEKQGPVKMGNVKLADFAKEFAAAF</sequence>
<accession>A0A1I0S975</accession>
<protein>
    <submittedName>
        <fullName evidence="2">Uncharacterized conserved protein YbjT, contains NAD(P)-binding and DUF2867 domains</fullName>
    </submittedName>
</protein>
<dbReference type="Pfam" id="PF13460">
    <property type="entry name" value="NAD_binding_10"/>
    <property type="match status" value="1"/>
</dbReference>
<gene>
    <name evidence="2" type="ORF">SAMN04488122_5065</name>
</gene>
<evidence type="ECO:0000313" key="2">
    <source>
        <dbReference type="EMBL" id="SEW52729.1"/>
    </source>
</evidence>
<dbReference type="SUPFAM" id="SSF51735">
    <property type="entry name" value="NAD(P)-binding Rossmann-fold domains"/>
    <property type="match status" value="1"/>
</dbReference>
<dbReference type="PANTHER" id="PTHR43162">
    <property type="match status" value="1"/>
</dbReference>
<dbReference type="InterPro" id="IPR051604">
    <property type="entry name" value="Ergot_Alk_Oxidoreductase"/>
</dbReference>